<evidence type="ECO:0000313" key="2">
    <source>
        <dbReference type="EMBL" id="AIG77971.1"/>
    </source>
</evidence>
<dbReference type="PROSITE" id="PS51186">
    <property type="entry name" value="GNAT"/>
    <property type="match status" value="1"/>
</dbReference>
<organism evidence="2 3">
    <name type="scientific">Amycolatopsis japonica</name>
    <dbReference type="NCBI Taxonomy" id="208439"/>
    <lineage>
        <taxon>Bacteria</taxon>
        <taxon>Bacillati</taxon>
        <taxon>Actinomycetota</taxon>
        <taxon>Actinomycetes</taxon>
        <taxon>Pseudonocardiales</taxon>
        <taxon>Pseudonocardiaceae</taxon>
        <taxon>Amycolatopsis</taxon>
        <taxon>Amycolatopsis japonica group</taxon>
    </lineage>
</organism>
<reference evidence="2 3" key="1">
    <citation type="journal article" date="2014" name="J. Biotechnol.">
        <title>Complete genome sequence of the actinobacterium Amycolatopsis japonica MG417-CF17(T) (=DSM 44213T) producing (S,S)-N,N'-ethylenediaminedisuccinic acid.</title>
        <authorList>
            <person name="Stegmann E."/>
            <person name="Albersmeier A."/>
            <person name="Spohn M."/>
            <person name="Gert H."/>
            <person name="Weber T."/>
            <person name="Wohlleben W."/>
            <person name="Kalinowski J."/>
            <person name="Ruckert C."/>
        </authorList>
    </citation>
    <scope>NUCLEOTIDE SEQUENCE [LARGE SCALE GENOMIC DNA]</scope>
    <source>
        <strain evidence="3">MG417-CF17 (DSM 44213)</strain>
    </source>
</reference>
<dbReference type="STRING" id="208439.AJAP_25620"/>
<keyword evidence="3" id="KW-1185">Reference proteome</keyword>
<dbReference type="KEGG" id="aja:AJAP_25620"/>
<dbReference type="EMBL" id="CP008953">
    <property type="protein sequence ID" value="AIG77971.1"/>
    <property type="molecule type" value="Genomic_DNA"/>
</dbReference>
<dbReference type="Proteomes" id="UP000028492">
    <property type="component" value="Chromosome"/>
</dbReference>
<evidence type="ECO:0000259" key="1">
    <source>
        <dbReference type="PROSITE" id="PS51186"/>
    </source>
</evidence>
<name>A0A075UZZ4_9PSEU</name>
<evidence type="ECO:0000313" key="3">
    <source>
        <dbReference type="Proteomes" id="UP000028492"/>
    </source>
</evidence>
<dbReference type="eggNOG" id="COG1670">
    <property type="taxonomic scope" value="Bacteria"/>
</dbReference>
<dbReference type="HOGENOM" id="CLU_013985_3_2_11"/>
<dbReference type="InterPro" id="IPR016181">
    <property type="entry name" value="Acyl_CoA_acyltransferase"/>
</dbReference>
<dbReference type="AlphaFoldDB" id="A0A075UZZ4"/>
<sequence>MSAVIDTEALRAQPELTGENVVLTQLDETYFEPAWQAVHEPEGTRFTGTHATFTEEQIRTWLSSRPGLDDRADYAILRKDDRVYLGDVVLNDVDADNRSASFRIALTGPDVFGKGYGTEATKLILDFAFDVVGLHRVSLEVFDFNPRAQRVYEKSGFVREGLQRDALWWDGEWHDAISMAILETDPRP</sequence>
<proteinExistence type="predicted"/>
<gene>
    <name evidence="2" type="ORF">AJAP_25620</name>
</gene>
<dbReference type="PANTHER" id="PTHR43415:SF3">
    <property type="entry name" value="GNAT-FAMILY ACETYLTRANSFERASE"/>
    <property type="match status" value="1"/>
</dbReference>
<protein>
    <recommendedName>
        <fullName evidence="1">N-acetyltransferase domain-containing protein</fullName>
    </recommendedName>
</protein>
<feature type="domain" description="N-acetyltransferase" evidence="1">
    <location>
        <begin position="21"/>
        <end position="184"/>
    </location>
</feature>
<dbReference type="Pfam" id="PF13302">
    <property type="entry name" value="Acetyltransf_3"/>
    <property type="match status" value="1"/>
</dbReference>
<dbReference type="InterPro" id="IPR000182">
    <property type="entry name" value="GNAT_dom"/>
</dbReference>
<dbReference type="PANTHER" id="PTHR43415">
    <property type="entry name" value="SPERMIDINE N(1)-ACETYLTRANSFERASE"/>
    <property type="match status" value="1"/>
</dbReference>
<accession>A0A075UZZ4</accession>
<dbReference type="Gene3D" id="3.40.630.30">
    <property type="match status" value="1"/>
</dbReference>
<dbReference type="SUPFAM" id="SSF55729">
    <property type="entry name" value="Acyl-CoA N-acyltransferases (Nat)"/>
    <property type="match status" value="1"/>
</dbReference>
<dbReference type="GO" id="GO:0016747">
    <property type="term" value="F:acyltransferase activity, transferring groups other than amino-acyl groups"/>
    <property type="evidence" value="ECO:0007669"/>
    <property type="project" value="InterPro"/>
</dbReference>